<dbReference type="Proteomes" id="UP000198994">
    <property type="component" value="Unassembled WGS sequence"/>
</dbReference>
<organism evidence="2 3">
    <name type="scientific">Salipiger thiooxidans</name>
    <dbReference type="NCBI Taxonomy" id="282683"/>
    <lineage>
        <taxon>Bacteria</taxon>
        <taxon>Pseudomonadati</taxon>
        <taxon>Pseudomonadota</taxon>
        <taxon>Alphaproteobacteria</taxon>
        <taxon>Rhodobacterales</taxon>
        <taxon>Roseobacteraceae</taxon>
        <taxon>Salipiger</taxon>
    </lineage>
</organism>
<sequence length="1619" mass="171163">MPDFLRKSMALGLALALSLGIGAEAQEVLGRYTAMITSSDHYNSGGRPLSQPGQILAQERANYHRFGIRQPEDSSDGVFGDRTMRAALPDMLSRGEMKNDARALVMGGGLVSVEIIGRGGRPYALRVTSGTGDGPGGAPGISSAAAQLDGRWSFIRTTGSSAAMAQTVDPVARVALECARPTSGAALTGMLTLRVVAPAAATLPTGPVALSVFVDAAMQGNLTMSAHAGVLTGTLPVGAPLVAALVSGNRLSLSTGQTPVVEAGLSGSSAALAMLMEFCATPAEAPLSAALMAAPEVPAPFAGGAAPVAGGDGTTPMAVAVAAAPAPSAPIERGLEGEEAVGSQLGIWLLGQRPSLIRNPSFNLSFPLPAGYPDYVRPDHPGRLNLQEAYEFNAMVEQTRRDYLEGIAARAASETIPEHITLKVPARLLRREPGKPNELRLAGYGKLLVNHDLQPSIPAALRTLQMDVGNKMARVFLRESAPLPLPLPDELRAMDPPPDPTGRPGNELFPADEIFLRVTLALSDPQVLLPNDVERAGINRGPAAEIRAQVLEARLFRKPRTRSNEPPAPETLLASWRRDAATATAGSANLKTLEAFAGTYASGVEDGRLLSLSNWYLEATGAPRTLGPMGVAPDVAAHHADLIIRANAVLERTPDRAFAPDLLQMLLEQLVDPLSRDGMVPPGFFGERGSLNEITQAKILKEAQPKLADYIRARAPELPLPVRSRGIAQLGNYDIGAEVFSYALQPEELTYLPTPSRNRSLDGALDGLGDALAVPLGTAEALLTQLEQDAMPGRSVPARLDMRLVSARAVPQTGGPITLDELQRVVLTWEPETLQITADMEGRQPLMTRDFAPKATGGAEALPVPDEVYATTAETILGAWASRHGTPEELARNLASSREFRRRMGQVPQSVIDARALEEAQRVIASAPDSFWIGLAVQMGDYDAAGQRIPLSDVAVFPIPSRMGENVDGVPGLRFAKSAAFDHLPATPAEYEMITSIDGPRNALLFAHVTLAEEQDRRRGLELMRPDRLLFLREDGNGGVSVVLSKQLEAAPRLGLAVPAAAAASAVPAAVAPAPADASGAAAAVPAFSGPVPAFTTPETLLLDGEGLDLLALSLQPDLYDARAFRRMLVERVALERRGQKTGNTPQWGPFFANPELELSPALVEGLLPAFAAWSAARAAALPEQMRLSVGLSGPHPETGCREARPLPQAYVADRAAVAQIAQILPGAMPQAPVSPASDATKPGGPPLHVVVGRPSHPSGAGGASECDFIELRGTSSDLSTARTGIDAGAAPYVDALVLAETPLVARVTPSGPQAIDYLLSTADVSLQPLTPGPGDQPGLRGVLVIRAGVTAVETWQFDKTTRGVVRAERYEEDAWQSLLPSRDTSSYDILGLRLGAPLSEVETMVAGRMPDAVRHVSPPVAKAGIYDHALGFSGPDRREVILSIYDPSDEAKGAVALMRYRYLPPGTATVDAVRKAVTDKYGPPDRENGDALAWGVPSQELDPNEVCGGHKTLRGSNALRLAPEKTREEIIAQSPDGSYLQPEWGYYGWPSAFADYAEYQRAQAEPYCGPVVLARIRSDAYEAGSVDLTVWLLDKPEAERRAAAAAETAEAPELDMDL</sequence>
<keyword evidence="1" id="KW-0732">Signal</keyword>
<dbReference type="STRING" id="282683.SAMN04488105_12619"/>
<gene>
    <name evidence="2" type="ORF">SAMN04488105_12619</name>
</gene>
<name>A0A1G7LQU5_9RHOB</name>
<protein>
    <submittedName>
        <fullName evidence="2">Uncharacterized protein</fullName>
    </submittedName>
</protein>
<reference evidence="3" key="1">
    <citation type="submission" date="2016-10" db="EMBL/GenBank/DDBJ databases">
        <authorList>
            <person name="Varghese N."/>
            <person name="Submissions S."/>
        </authorList>
    </citation>
    <scope>NUCLEOTIDE SEQUENCE [LARGE SCALE GENOMIC DNA]</scope>
    <source>
        <strain evidence="3">DSM 10146</strain>
    </source>
</reference>
<dbReference type="RefSeq" id="WP_207545897.1">
    <property type="nucleotide sequence ID" value="NZ_FNAV01000026.1"/>
</dbReference>
<proteinExistence type="predicted"/>
<evidence type="ECO:0000256" key="1">
    <source>
        <dbReference type="SAM" id="SignalP"/>
    </source>
</evidence>
<keyword evidence="3" id="KW-1185">Reference proteome</keyword>
<accession>A0A1G7LQU5</accession>
<dbReference type="EMBL" id="FNAV01000026">
    <property type="protein sequence ID" value="SDF51918.1"/>
    <property type="molecule type" value="Genomic_DNA"/>
</dbReference>
<feature type="chain" id="PRO_5011758375" evidence="1">
    <location>
        <begin position="26"/>
        <end position="1619"/>
    </location>
</feature>
<feature type="signal peptide" evidence="1">
    <location>
        <begin position="1"/>
        <end position="25"/>
    </location>
</feature>
<evidence type="ECO:0000313" key="3">
    <source>
        <dbReference type="Proteomes" id="UP000198994"/>
    </source>
</evidence>
<evidence type="ECO:0000313" key="2">
    <source>
        <dbReference type="EMBL" id="SDF51918.1"/>
    </source>
</evidence>